<keyword evidence="5" id="KW-0812">Transmembrane</keyword>
<organism evidence="8 9">
    <name type="scientific">Marssonina brunnea f. sp. multigermtubi (strain MB_m1)</name>
    <name type="common">Marssonina leaf spot fungus</name>
    <dbReference type="NCBI Taxonomy" id="1072389"/>
    <lineage>
        <taxon>Eukaryota</taxon>
        <taxon>Fungi</taxon>
        <taxon>Dikarya</taxon>
        <taxon>Ascomycota</taxon>
        <taxon>Pezizomycotina</taxon>
        <taxon>Leotiomycetes</taxon>
        <taxon>Helotiales</taxon>
        <taxon>Drepanopezizaceae</taxon>
        <taxon>Drepanopeziza</taxon>
    </lineage>
</organism>
<dbReference type="InterPro" id="IPR015915">
    <property type="entry name" value="Kelch-typ_b-propeller"/>
</dbReference>
<feature type="region of interest" description="Disordered" evidence="4">
    <location>
        <begin position="535"/>
        <end position="622"/>
    </location>
</feature>
<dbReference type="GeneID" id="18760939"/>
<dbReference type="InterPro" id="IPR056737">
    <property type="entry name" value="Beta-prop_ATRN-MKLN-like"/>
</dbReference>
<dbReference type="PANTHER" id="PTHR47435">
    <property type="entry name" value="KELCH REPEAT PROTEIN (AFU_ORTHOLOGUE AFUA_5G12780)"/>
    <property type="match status" value="1"/>
</dbReference>
<dbReference type="CDD" id="cd12087">
    <property type="entry name" value="TM_EGFR-like"/>
    <property type="match status" value="1"/>
</dbReference>
<evidence type="ECO:0000256" key="5">
    <source>
        <dbReference type="SAM" id="Phobius"/>
    </source>
</evidence>
<dbReference type="KEGG" id="mbe:MBM_05004"/>
<keyword evidence="1" id="KW-0880">Kelch repeat</keyword>
<dbReference type="Pfam" id="PF24981">
    <property type="entry name" value="Beta-prop_ATRN-LZTR1"/>
    <property type="match status" value="1"/>
</dbReference>
<evidence type="ECO:0000256" key="2">
    <source>
        <dbReference type="ARBA" id="ARBA00022737"/>
    </source>
</evidence>
<dbReference type="InterPro" id="IPR011043">
    <property type="entry name" value="Gal_Oxase/kelch_b-propeller"/>
</dbReference>
<dbReference type="RefSeq" id="XP_007292893.1">
    <property type="nucleotide sequence ID" value="XM_007292831.1"/>
</dbReference>
<dbReference type="EMBL" id="JH921438">
    <property type="protein sequence ID" value="EKD16535.1"/>
    <property type="molecule type" value="Genomic_DNA"/>
</dbReference>
<dbReference type="HOGENOM" id="CLU_012508_2_0_1"/>
<accession>K1WG78</accession>
<evidence type="ECO:0000256" key="1">
    <source>
        <dbReference type="ARBA" id="ARBA00022441"/>
    </source>
</evidence>
<keyword evidence="2" id="KW-0677">Repeat</keyword>
<dbReference type="SUPFAM" id="SSF50965">
    <property type="entry name" value="Galactose oxidase, central domain"/>
    <property type="match status" value="1"/>
</dbReference>
<reference evidence="8 9" key="1">
    <citation type="journal article" date="2012" name="BMC Genomics">
        <title>Sequencing the genome of Marssonina brunnea reveals fungus-poplar co-evolution.</title>
        <authorList>
            <person name="Zhu S."/>
            <person name="Cao Y.-Z."/>
            <person name="Jiang C."/>
            <person name="Tan B.-Y."/>
            <person name="Wang Z."/>
            <person name="Feng S."/>
            <person name="Zhang L."/>
            <person name="Su X.-H."/>
            <person name="Brejova B."/>
            <person name="Vinar T."/>
            <person name="Xu M."/>
            <person name="Wang M.-X."/>
            <person name="Zhang S.-G."/>
            <person name="Huang M.-R."/>
            <person name="Wu R."/>
            <person name="Zhou Y."/>
        </authorList>
    </citation>
    <scope>NUCLEOTIDE SEQUENCE [LARGE SCALE GENOMIC DNA]</scope>
    <source>
        <strain evidence="8 9">MB_m1</strain>
    </source>
</reference>
<dbReference type="InParanoid" id="K1WG78"/>
<dbReference type="eggNOG" id="ENOG502QYA9">
    <property type="taxonomic scope" value="Eukaryota"/>
</dbReference>
<feature type="signal peptide" evidence="6">
    <location>
        <begin position="1"/>
        <end position="17"/>
    </location>
</feature>
<name>K1WG78_MARBU</name>
<dbReference type="PANTHER" id="PTHR47435:SF4">
    <property type="entry name" value="KELCH REPEAT PROTEIN (AFU_ORTHOLOGUE AFUA_5G12780)"/>
    <property type="match status" value="1"/>
</dbReference>
<dbReference type="GO" id="GO:0019760">
    <property type="term" value="P:glucosinolate metabolic process"/>
    <property type="evidence" value="ECO:0007669"/>
    <property type="project" value="UniProtKB-ARBA"/>
</dbReference>
<dbReference type="OMA" id="SKWYTQT"/>
<evidence type="ECO:0000313" key="8">
    <source>
        <dbReference type="EMBL" id="EKD16535.1"/>
    </source>
</evidence>
<feature type="domain" description="Attractin/MKLN-like beta-propeller" evidence="7">
    <location>
        <begin position="108"/>
        <end position="352"/>
    </location>
</feature>
<evidence type="ECO:0000259" key="7">
    <source>
        <dbReference type="Pfam" id="PF24981"/>
    </source>
</evidence>
<gene>
    <name evidence="8" type="ORF">MBM_05004</name>
</gene>
<evidence type="ECO:0000256" key="6">
    <source>
        <dbReference type="SAM" id="SignalP"/>
    </source>
</evidence>
<dbReference type="AlphaFoldDB" id="K1WG78"/>
<dbReference type="Proteomes" id="UP000006753">
    <property type="component" value="Unassembled WGS sequence"/>
</dbReference>
<feature type="chain" id="PRO_5003852905" evidence="6">
    <location>
        <begin position="18"/>
        <end position="622"/>
    </location>
</feature>
<feature type="transmembrane region" description="Helical" evidence="5">
    <location>
        <begin position="457"/>
        <end position="480"/>
    </location>
</feature>
<evidence type="ECO:0000256" key="3">
    <source>
        <dbReference type="ARBA" id="ARBA00023004"/>
    </source>
</evidence>
<keyword evidence="9" id="KW-1185">Reference proteome</keyword>
<dbReference type="Gene3D" id="2.120.10.80">
    <property type="entry name" value="Kelch-type beta propeller"/>
    <property type="match status" value="1"/>
</dbReference>
<keyword evidence="6" id="KW-0732">Signal</keyword>
<evidence type="ECO:0000313" key="9">
    <source>
        <dbReference type="Proteomes" id="UP000006753"/>
    </source>
</evidence>
<keyword evidence="5" id="KW-0472">Membrane</keyword>
<proteinExistence type="predicted"/>
<protein>
    <submittedName>
        <fullName evidence="8">Cell wall anchored protein</fullName>
    </submittedName>
</protein>
<evidence type="ECO:0000256" key="4">
    <source>
        <dbReference type="SAM" id="MobiDB-lite"/>
    </source>
</evidence>
<dbReference type="OrthoDB" id="10251809at2759"/>
<keyword evidence="5" id="KW-1133">Transmembrane helix</keyword>
<keyword evidence="3" id="KW-0408">Iron</keyword>
<sequence length="622" mass="66465">MFSILCLLLLVVSLSLQQKDPLRDFCRRFGHQTAVVDRKLYIDGGLLNWNPIAQNPRNYTNTELLFQDLNSSPSGIEAPQLYANLTKNFTVPDVSGGILWQDDVNKRLYLYGGDYQDISPNSPNLLAYDILGDKWDSFGPPDRAVSSVSYGGGVAVPALGQGFMLGGWMSNNSVPGWYGGPLASNSLIKYDMNNNDWTNNTGPTDSVPRAEGVMVYVPASDDGLLVYFGGVTAPFNNNTAIPAPMSLIHIYDIRSSKWYTQHAVGDAPLSRRKFCAGAVWAPDQSSYNIYLYGGIGFGQNISGFDDLYILSMPTFTWIKWWTGSDGGVPHHSLSCNVVGGQMLIIGGSFPLSDKCDSPTTWGTHNVDLGKVSGRQWNDYNANLSSYVVPPEVIAVVGGSSLGGATATAPAAGYENGDLSVYFAQKASFAVRTPTRTIPGATSSASPSTTAQKLPTGAIVGIAVGGVILLLALLTAGCCFVRRHRRKNAPPPAAEVAYNSAPGYSHSPFSPHTPQTPYSDYGHEPVTQHYQLAANSPPAELSGHSLQLHPADPKPNVVQEVGDSPHNAYPPSPPHHISPVTSHQSDGAVGAVGYASPSPTYSSVGNGRVGRRPVPANQTFYSP</sequence>